<reference evidence="2 4" key="1">
    <citation type="submission" date="2016-04" db="EMBL/GenBank/DDBJ databases">
        <title>Complete genome sequencing and analysis of CBMB27, Methylobacterium phyllosphaerae isolated from leaf tissues of rice (Oryza sativa L.).</title>
        <authorList>
            <person name="Lee Y."/>
            <person name="Hwangbo K."/>
            <person name="Chung H."/>
            <person name="Yoo J."/>
            <person name="Kim K.Y."/>
            <person name="Sa T.M."/>
            <person name="Um Y."/>
            <person name="Madhaiyan M."/>
        </authorList>
    </citation>
    <scope>NUCLEOTIDE SEQUENCE [LARGE SCALE GENOMIC DNA]</scope>
    <source>
        <strain evidence="2 4">CBMB27</strain>
    </source>
</reference>
<dbReference type="InterPro" id="IPR011004">
    <property type="entry name" value="Trimer_LpxA-like_sf"/>
</dbReference>
<dbReference type="GO" id="GO:0016740">
    <property type="term" value="F:transferase activity"/>
    <property type="evidence" value="ECO:0007669"/>
    <property type="project" value="UniProtKB-KW"/>
</dbReference>
<dbReference type="Proteomes" id="UP000185487">
    <property type="component" value="Chromosome"/>
</dbReference>
<dbReference type="Pfam" id="PF00132">
    <property type="entry name" value="Hexapep"/>
    <property type="match status" value="1"/>
</dbReference>
<dbReference type="EMBL" id="FOPK01000067">
    <property type="protein sequence ID" value="SFH79441.1"/>
    <property type="molecule type" value="Genomic_DNA"/>
</dbReference>
<evidence type="ECO:0000256" key="1">
    <source>
        <dbReference type="ARBA" id="ARBA00007274"/>
    </source>
</evidence>
<evidence type="ECO:0000313" key="2">
    <source>
        <dbReference type="EMBL" id="APT30089.1"/>
    </source>
</evidence>
<keyword evidence="4" id="KW-1185">Reference proteome</keyword>
<dbReference type="AlphaFoldDB" id="A0AAE8HYK0"/>
<proteinExistence type="inferred from homology"/>
<dbReference type="CDD" id="cd03349">
    <property type="entry name" value="LbH_XAT"/>
    <property type="match status" value="1"/>
</dbReference>
<dbReference type="Proteomes" id="UP000199140">
    <property type="component" value="Unassembled WGS sequence"/>
</dbReference>
<organism evidence="3 5">
    <name type="scientific">Methylobacterium phyllosphaerae</name>
    <dbReference type="NCBI Taxonomy" id="418223"/>
    <lineage>
        <taxon>Bacteria</taxon>
        <taxon>Pseudomonadati</taxon>
        <taxon>Pseudomonadota</taxon>
        <taxon>Alphaproteobacteria</taxon>
        <taxon>Hyphomicrobiales</taxon>
        <taxon>Methylobacteriaceae</taxon>
        <taxon>Methylobacterium</taxon>
    </lineage>
</organism>
<evidence type="ECO:0000313" key="4">
    <source>
        <dbReference type="Proteomes" id="UP000185487"/>
    </source>
</evidence>
<accession>A0AAE8HYK0</accession>
<gene>
    <name evidence="2" type="ORF">MCBMB27_00798</name>
    <name evidence="3" type="ORF">SAMN05192567_1673</name>
</gene>
<dbReference type="InterPro" id="IPR001451">
    <property type="entry name" value="Hexapep"/>
</dbReference>
<sequence>MQIRATRHTIEFLHDHRISMSSEVDEGVTVGDVLEFVSGCEIEPYVGIYVGKVLCPLGFQTYSNSVINPNISVGRYCSIGPGVTYPIYRHPIEHISTSPFTHELNPRGQVIRAMGDFRSDYANIHSNPQRPAPRIEHDVWIGAGSMIASGVTLGTGCVVASGSVVTRSVPAYQIIGGNPAEIIRPRFPREIIGLLLASEWWRYNFLDFEGLDLSNPEVFCKGFEARRASLAPFEPGRAQLVHMPGERLE</sequence>
<name>A0AAE8HYK0_9HYPH</name>
<dbReference type="KEGG" id="mphy:MCBMB27_00798"/>
<keyword evidence="3" id="KW-0808">Transferase</keyword>
<dbReference type="EMBL" id="CP015367">
    <property type="protein sequence ID" value="APT30089.1"/>
    <property type="molecule type" value="Genomic_DNA"/>
</dbReference>
<evidence type="ECO:0000313" key="5">
    <source>
        <dbReference type="Proteomes" id="UP000199140"/>
    </source>
</evidence>
<reference evidence="3 5" key="2">
    <citation type="submission" date="2016-10" db="EMBL/GenBank/DDBJ databases">
        <authorList>
            <person name="Varghese N."/>
            <person name="Submissions S."/>
        </authorList>
    </citation>
    <scope>NUCLEOTIDE SEQUENCE [LARGE SCALE GENOMIC DNA]</scope>
    <source>
        <strain evidence="3 5">CBMB27</strain>
    </source>
</reference>
<dbReference type="PANTHER" id="PTHR43300:SF11">
    <property type="entry name" value="ACETYLTRANSFERASE RV3034C-RELATED"/>
    <property type="match status" value="1"/>
</dbReference>
<protein>
    <submittedName>
        <fullName evidence="2">2,3,4,5-tetrahydropyridine-2,6-dicarboxylate N-acetyltransferase</fullName>
    </submittedName>
    <submittedName>
        <fullName evidence="3">Transferase hexapeptide (Six repeat-containing protein)</fullName>
    </submittedName>
</protein>
<dbReference type="InterPro" id="IPR050179">
    <property type="entry name" value="Trans_hexapeptide_repeat"/>
</dbReference>
<dbReference type="Gene3D" id="2.160.10.10">
    <property type="entry name" value="Hexapeptide repeat proteins"/>
    <property type="match status" value="1"/>
</dbReference>
<comment type="similarity">
    <text evidence="1">Belongs to the transferase hexapeptide repeat family.</text>
</comment>
<evidence type="ECO:0000313" key="3">
    <source>
        <dbReference type="EMBL" id="SFH79441.1"/>
    </source>
</evidence>
<dbReference type="PANTHER" id="PTHR43300">
    <property type="entry name" value="ACETYLTRANSFERASE"/>
    <property type="match status" value="1"/>
</dbReference>
<dbReference type="SUPFAM" id="SSF51161">
    <property type="entry name" value="Trimeric LpxA-like enzymes"/>
    <property type="match status" value="1"/>
</dbReference>